<evidence type="ECO:0000313" key="3">
    <source>
        <dbReference type="Proteomes" id="UP000295756"/>
    </source>
</evidence>
<protein>
    <submittedName>
        <fullName evidence="2">Uncharacterized protein</fullName>
    </submittedName>
</protein>
<keyword evidence="1" id="KW-0812">Transmembrane</keyword>
<feature type="transmembrane region" description="Helical" evidence="1">
    <location>
        <begin position="261"/>
        <end position="281"/>
    </location>
</feature>
<feature type="transmembrane region" description="Helical" evidence="1">
    <location>
        <begin position="332"/>
        <end position="351"/>
    </location>
</feature>
<evidence type="ECO:0000313" key="2">
    <source>
        <dbReference type="EMBL" id="QBR48120.1"/>
    </source>
</evidence>
<proteinExistence type="predicted"/>
<feature type="transmembrane region" description="Helical" evidence="1">
    <location>
        <begin position="55"/>
        <end position="75"/>
    </location>
</feature>
<feature type="transmembrane region" description="Helical" evidence="1">
    <location>
        <begin position="358"/>
        <end position="381"/>
    </location>
</feature>
<keyword evidence="1" id="KW-1133">Transmembrane helix</keyword>
<reference evidence="2 3" key="1">
    <citation type="submission" date="2019-03" db="EMBL/GenBank/DDBJ databases">
        <title>Complete Genome Sequence of Leuconostoc kimchii strain NKJ218 Isolated from Homemade Kimchi.</title>
        <authorList>
            <person name="Jung J.Y."/>
            <person name="Jin H.M."/>
            <person name="Jung J.-W."/>
            <person name="Lee S.-Y."/>
            <person name="Ryu B.-G."/>
            <person name="Han S.-S."/>
            <person name="Kang H.K."/>
            <person name="Choi H.W."/>
            <person name="Chung E.J."/>
            <person name="Choi K.-M."/>
        </authorList>
    </citation>
    <scope>NUCLEOTIDE SEQUENCE [LARGE SCALE GENOMIC DNA]</scope>
    <source>
        <strain evidence="2 3">NKJ218</strain>
    </source>
</reference>
<dbReference type="EMBL" id="CP037939">
    <property type="protein sequence ID" value="QBR48120.1"/>
    <property type="molecule type" value="Genomic_DNA"/>
</dbReference>
<accession>A0ABX5SL63</accession>
<sequence length="589" mass="67569">MAWILQATAIILLLYIASLMNLLSFFGLILPRIGVILGVYFIIDNWRRRHFVFTKISLVTSSFLGYFILLAGTLYHSRLLHYDNFSHWALIVKYLLTQQALPDMHSHIIGFSSYPIGTSLWCYYFVNFVGFNEGVMLVAQFCLIMSCLYAMVAVIKDKSNLLTVSVMFLVIVLFNYFNIAIRMNNLLVDFVLPLLTLAAIAGIVNYQKNIYMMSATTIIVTSVLGIVKNNGTFFVVIVLCYYVFTVIKNKTGQLSFAKKSVFVLGTVGLTMTPYILWLWHIKNTFGQQLSKHEVNVTAYQNIYEAKTPAVINRVMQSFLSHVFSPATVPTQGIIMINLLFIITIIIISMRLHQKNHLIIGLIMTNLIIVGYYLGILMMFIFSMPNEEALALAGFDRYAGSIVIFGLGSYSFFAVDAIDSAFYEQRFHLRNYQSFKSIRTKYLYQYSSIAMMFASTLIILSENNGMQYNLRQYQSSVPYKIEHIVGNQMTLNHQNYLIISADKTQVDNYFTQYVGKYYLYSDHVDAREDISQLSRTQFIDLIGKYDAVVVIDKHYTFRVMGHQYLNKNLKQGIYSSKYLLNNVVSEHEAK</sequence>
<feature type="transmembrane region" description="Helical" evidence="1">
    <location>
        <begin position="161"/>
        <end position="180"/>
    </location>
</feature>
<feature type="transmembrane region" description="Helical" evidence="1">
    <location>
        <begin position="186"/>
        <end position="203"/>
    </location>
</feature>
<keyword evidence="3" id="KW-1185">Reference proteome</keyword>
<gene>
    <name evidence="2" type="ORF">EW139_08275</name>
</gene>
<name>A0ABX5SL63_9LACO</name>
<keyword evidence="1" id="KW-0472">Membrane</keyword>
<feature type="transmembrane region" description="Helical" evidence="1">
    <location>
        <begin position="401"/>
        <end position="421"/>
    </location>
</feature>
<feature type="transmembrane region" description="Helical" evidence="1">
    <location>
        <begin position="12"/>
        <end position="43"/>
    </location>
</feature>
<dbReference type="RefSeq" id="WP_041762783.1">
    <property type="nucleotide sequence ID" value="NZ_CP037939.1"/>
</dbReference>
<organism evidence="2 3">
    <name type="scientific">Leuconostoc kimchii</name>
    <dbReference type="NCBI Taxonomy" id="136609"/>
    <lineage>
        <taxon>Bacteria</taxon>
        <taxon>Bacillati</taxon>
        <taxon>Bacillota</taxon>
        <taxon>Bacilli</taxon>
        <taxon>Lactobacillales</taxon>
        <taxon>Lactobacillaceae</taxon>
        <taxon>Leuconostoc</taxon>
    </lineage>
</organism>
<evidence type="ECO:0000256" key="1">
    <source>
        <dbReference type="SAM" id="Phobius"/>
    </source>
</evidence>
<feature type="transmembrane region" description="Helical" evidence="1">
    <location>
        <begin position="442"/>
        <end position="460"/>
    </location>
</feature>
<dbReference type="Proteomes" id="UP000295756">
    <property type="component" value="Chromosome"/>
</dbReference>
<feature type="transmembrane region" description="Helical" evidence="1">
    <location>
        <begin position="134"/>
        <end position="154"/>
    </location>
</feature>